<reference evidence="2 4" key="1">
    <citation type="submission" date="2015-05" db="EMBL/GenBank/DDBJ databases">
        <title>Genome assembly of Archangium gephyra DSM 2261.</title>
        <authorList>
            <person name="Sharma G."/>
            <person name="Subramanian S."/>
        </authorList>
    </citation>
    <scope>NUCLEOTIDE SEQUENCE [LARGE SCALE GENOMIC DNA]</scope>
    <source>
        <strain evidence="2 4">DSM 2261</strain>
    </source>
</reference>
<keyword evidence="1" id="KW-1133">Transmembrane helix</keyword>
<name>A0AAC8Q1B8_9BACT</name>
<keyword evidence="5" id="KW-1185">Reference proteome</keyword>
<organism evidence="2 4">
    <name type="scientific">Archangium gephyra</name>
    <dbReference type="NCBI Taxonomy" id="48"/>
    <lineage>
        <taxon>Bacteria</taxon>
        <taxon>Pseudomonadati</taxon>
        <taxon>Myxococcota</taxon>
        <taxon>Myxococcia</taxon>
        <taxon>Myxococcales</taxon>
        <taxon>Cystobacterineae</taxon>
        <taxon>Archangiaceae</taxon>
        <taxon>Archangium</taxon>
    </lineage>
</organism>
<dbReference type="EMBL" id="QUMU01000006">
    <property type="protein sequence ID" value="REG31040.1"/>
    <property type="molecule type" value="Genomic_DNA"/>
</dbReference>
<dbReference type="AlphaFoldDB" id="A0AAC8Q1B8"/>
<keyword evidence="1" id="KW-0472">Membrane</keyword>
<protein>
    <submittedName>
        <fullName evidence="2">Uncharacterized protein</fullName>
    </submittedName>
</protein>
<dbReference type="KEGG" id="age:AA314_00760"/>
<keyword evidence="1" id="KW-0812">Transmembrane</keyword>
<proteinExistence type="predicted"/>
<dbReference type="EMBL" id="CP011509">
    <property type="protein sequence ID" value="AKI99133.1"/>
    <property type="molecule type" value="Genomic_DNA"/>
</dbReference>
<dbReference type="RefSeq" id="WP_063796853.1">
    <property type="nucleotide sequence ID" value="NZ_CP011509.1"/>
</dbReference>
<evidence type="ECO:0000313" key="2">
    <source>
        <dbReference type="EMBL" id="AKI99133.1"/>
    </source>
</evidence>
<evidence type="ECO:0000313" key="5">
    <source>
        <dbReference type="Proteomes" id="UP000256345"/>
    </source>
</evidence>
<accession>A0AAC8Q1B8</accession>
<sequence length="153" mass="16099">MEAVEQLESEHTGPLASGLAVTQGVFYLATGLWPIVHLRSFEAITGPKLEGWLVKTVGALIAVVGGTLLAAGLRRRVHPELMSLAAGSAASLAAVDVVYSPQRISPVYLLDAVAEGLLVTGWGVAAARRWKHRPIPAPPPRYTSPEDAAGFPT</sequence>
<reference evidence="3 5" key="2">
    <citation type="submission" date="2018-08" db="EMBL/GenBank/DDBJ databases">
        <title>Genomic Encyclopedia of Archaeal and Bacterial Type Strains, Phase II (KMG-II): from individual species to whole genera.</title>
        <authorList>
            <person name="Goeker M."/>
        </authorList>
    </citation>
    <scope>NUCLEOTIDE SEQUENCE [LARGE SCALE GENOMIC DNA]</scope>
    <source>
        <strain evidence="3 5">DSM 2261</strain>
    </source>
</reference>
<dbReference type="Proteomes" id="UP000035579">
    <property type="component" value="Chromosome"/>
</dbReference>
<feature type="transmembrane region" description="Helical" evidence="1">
    <location>
        <begin position="12"/>
        <end position="36"/>
    </location>
</feature>
<evidence type="ECO:0000313" key="4">
    <source>
        <dbReference type="Proteomes" id="UP000035579"/>
    </source>
</evidence>
<gene>
    <name evidence="2" type="ORF">AA314_00760</name>
    <name evidence="3" type="ORF">ATI61_106510</name>
</gene>
<evidence type="ECO:0000313" key="3">
    <source>
        <dbReference type="EMBL" id="REG31040.1"/>
    </source>
</evidence>
<evidence type="ECO:0000256" key="1">
    <source>
        <dbReference type="SAM" id="Phobius"/>
    </source>
</evidence>
<feature type="transmembrane region" description="Helical" evidence="1">
    <location>
        <begin position="56"/>
        <end position="74"/>
    </location>
</feature>
<dbReference type="Proteomes" id="UP000256345">
    <property type="component" value="Unassembled WGS sequence"/>
</dbReference>